<dbReference type="Pfam" id="PF11149">
    <property type="entry name" value="DUF2924"/>
    <property type="match status" value="1"/>
</dbReference>
<dbReference type="InterPro" id="IPR021322">
    <property type="entry name" value="DUF2924"/>
</dbReference>
<feature type="region of interest" description="Disordered" evidence="1">
    <location>
        <begin position="148"/>
        <end position="176"/>
    </location>
</feature>
<evidence type="ECO:0000313" key="2">
    <source>
        <dbReference type="EMBL" id="SFD42995.1"/>
    </source>
</evidence>
<dbReference type="OrthoDB" id="284135at2"/>
<evidence type="ECO:0000256" key="1">
    <source>
        <dbReference type="SAM" id="MobiDB-lite"/>
    </source>
</evidence>
<gene>
    <name evidence="2" type="ORF">SAMN04515678_10140</name>
</gene>
<protein>
    <recommendedName>
        <fullName evidence="4">DUF2924 domain-containing protein</fullName>
    </recommendedName>
</protein>
<sequence>MTTHDPIPARLAALKTATTPELKAQWRDLFDSEPPPFNRRYLESRLAYRIQELVYGGLNPETVRRLEKLGQELDGGNRKKSRVRADLQPIAGTRLIREWQGVEHVVTVTSDGFDWQGRPYKSLSAIARAITGTRWNGWVFFGLKNRRVSGGGRKPAEAPVERPQTRTSEAKAEGQT</sequence>
<evidence type="ECO:0008006" key="4">
    <source>
        <dbReference type="Google" id="ProtNLM"/>
    </source>
</evidence>
<dbReference type="EMBL" id="FOMS01000001">
    <property type="protein sequence ID" value="SFD42995.1"/>
    <property type="molecule type" value="Genomic_DNA"/>
</dbReference>
<proteinExistence type="predicted"/>
<name>A0A1I1S920_9RHOB</name>
<reference evidence="2 3" key="1">
    <citation type="submission" date="2016-10" db="EMBL/GenBank/DDBJ databases">
        <authorList>
            <person name="Varghese N."/>
            <person name="Submissions S."/>
        </authorList>
    </citation>
    <scope>NUCLEOTIDE SEQUENCE [LARGE SCALE GENOMIC DNA]</scope>
    <source>
        <strain evidence="3">YIM D21,KCTC 23444,ACCC 10710</strain>
    </source>
</reference>
<accession>A0A1I1S920</accession>
<organism evidence="2 3">
    <name type="scientific">Roseivivax sediminis</name>
    <dbReference type="NCBI Taxonomy" id="936889"/>
    <lineage>
        <taxon>Bacteria</taxon>
        <taxon>Pseudomonadati</taxon>
        <taxon>Pseudomonadota</taxon>
        <taxon>Alphaproteobacteria</taxon>
        <taxon>Rhodobacterales</taxon>
        <taxon>Roseobacteraceae</taxon>
        <taxon>Roseivivax</taxon>
    </lineage>
</organism>
<dbReference type="Proteomes" id="UP000325289">
    <property type="component" value="Unassembled WGS sequence"/>
</dbReference>
<dbReference type="AlphaFoldDB" id="A0A1I1S920"/>
<keyword evidence="3" id="KW-1185">Reference proteome</keyword>
<evidence type="ECO:0000313" key="3">
    <source>
        <dbReference type="Proteomes" id="UP000325289"/>
    </source>
</evidence>
<feature type="compositionally biased region" description="Basic and acidic residues" evidence="1">
    <location>
        <begin position="154"/>
        <end position="176"/>
    </location>
</feature>